<gene>
    <name evidence="2" type="ORF">SAY86_027021</name>
</gene>
<comment type="similarity">
    <text evidence="1">Belongs to the Mo25 family.</text>
</comment>
<dbReference type="InterPro" id="IPR013878">
    <property type="entry name" value="Mo25"/>
</dbReference>
<dbReference type="Gene3D" id="1.25.10.10">
    <property type="entry name" value="Leucine-rich Repeat Variant"/>
    <property type="match status" value="1"/>
</dbReference>
<dbReference type="EMBL" id="JAXQNO010000021">
    <property type="protein sequence ID" value="KAK4768871.1"/>
    <property type="molecule type" value="Genomic_DNA"/>
</dbReference>
<dbReference type="Proteomes" id="UP001346149">
    <property type="component" value="Unassembled WGS sequence"/>
</dbReference>
<evidence type="ECO:0008006" key="4">
    <source>
        <dbReference type="Google" id="ProtNLM"/>
    </source>
</evidence>
<dbReference type="InterPro" id="IPR016024">
    <property type="entry name" value="ARM-type_fold"/>
</dbReference>
<organism evidence="2 3">
    <name type="scientific">Trapa natans</name>
    <name type="common">Water chestnut</name>
    <dbReference type="NCBI Taxonomy" id="22666"/>
    <lineage>
        <taxon>Eukaryota</taxon>
        <taxon>Viridiplantae</taxon>
        <taxon>Streptophyta</taxon>
        <taxon>Embryophyta</taxon>
        <taxon>Tracheophyta</taxon>
        <taxon>Spermatophyta</taxon>
        <taxon>Magnoliopsida</taxon>
        <taxon>eudicotyledons</taxon>
        <taxon>Gunneridae</taxon>
        <taxon>Pentapetalae</taxon>
        <taxon>rosids</taxon>
        <taxon>malvids</taxon>
        <taxon>Myrtales</taxon>
        <taxon>Lythraceae</taxon>
        <taxon>Trapa</taxon>
    </lineage>
</organism>
<dbReference type="PANTHER" id="PTHR10182">
    <property type="entry name" value="CALCIUM-BINDING PROTEIN 39-RELATED"/>
    <property type="match status" value="1"/>
</dbReference>
<dbReference type="SUPFAM" id="SSF48371">
    <property type="entry name" value="ARM repeat"/>
    <property type="match status" value="1"/>
</dbReference>
<sequence>MSFSFFRPSRPKTPQELAKATKDSLSALDTKTVVDVKALEKALEEVEKNFQIMRYMLSGDGEIEPNPEQISQLALEVCKEDVIALIILNLHILGWETRKDIVYCWSTLLKQNVDSIYCCAKYIQNHFELLDSLVVCYDNKEIATNSGNMLRECIKFPELAKYILESASFRLFFKFVELPNFDVSSDAFTTFKQDLLTKHGDIVAEYLNNHYDEFFTLYEKLMISPNYVTRRQSVKLLSDFLLEAPNSHIMKRYILEVRYFKVMMTLLKDTSKNIQMSAFHIFKVFVANPNKPREVKVILAKNHEKLVSLLQDLSTGKGGEDEEFDEEKELIIKEIERVSGLPNLEN</sequence>
<dbReference type="InterPro" id="IPR011989">
    <property type="entry name" value="ARM-like"/>
</dbReference>
<evidence type="ECO:0000256" key="1">
    <source>
        <dbReference type="ARBA" id="ARBA00011012"/>
    </source>
</evidence>
<name>A0AAN7QIN4_TRANT</name>
<evidence type="ECO:0000313" key="2">
    <source>
        <dbReference type="EMBL" id="KAK4768871.1"/>
    </source>
</evidence>
<proteinExistence type="inferred from homology"/>
<keyword evidence="3" id="KW-1185">Reference proteome</keyword>
<evidence type="ECO:0000313" key="3">
    <source>
        <dbReference type="Proteomes" id="UP001346149"/>
    </source>
</evidence>
<comment type="caution">
    <text evidence="2">The sequence shown here is derived from an EMBL/GenBank/DDBJ whole genome shotgun (WGS) entry which is preliminary data.</text>
</comment>
<protein>
    <recommendedName>
        <fullName evidence="4">Mo25-like protein</fullName>
    </recommendedName>
</protein>
<reference evidence="2 3" key="1">
    <citation type="journal article" date="2023" name="Hortic Res">
        <title>Pangenome of water caltrop reveals structural variations and asymmetric subgenome divergence after allopolyploidization.</title>
        <authorList>
            <person name="Zhang X."/>
            <person name="Chen Y."/>
            <person name="Wang L."/>
            <person name="Yuan Y."/>
            <person name="Fang M."/>
            <person name="Shi L."/>
            <person name="Lu R."/>
            <person name="Comes H.P."/>
            <person name="Ma Y."/>
            <person name="Chen Y."/>
            <person name="Huang G."/>
            <person name="Zhou Y."/>
            <person name="Zheng Z."/>
            <person name="Qiu Y."/>
        </authorList>
    </citation>
    <scope>NUCLEOTIDE SEQUENCE [LARGE SCALE GENOMIC DNA]</scope>
    <source>
        <strain evidence="2">F231</strain>
    </source>
</reference>
<accession>A0AAN7QIN4</accession>
<dbReference type="FunFam" id="1.25.10.10:FF:000247">
    <property type="entry name" value="calcium-binding protein 39"/>
    <property type="match status" value="1"/>
</dbReference>
<dbReference type="GO" id="GO:0043539">
    <property type="term" value="F:protein serine/threonine kinase activator activity"/>
    <property type="evidence" value="ECO:0007669"/>
    <property type="project" value="TreeGrafter"/>
</dbReference>
<dbReference type="GO" id="GO:0035556">
    <property type="term" value="P:intracellular signal transduction"/>
    <property type="evidence" value="ECO:0007669"/>
    <property type="project" value="TreeGrafter"/>
</dbReference>
<dbReference type="Pfam" id="PF08569">
    <property type="entry name" value="Mo25"/>
    <property type="match status" value="1"/>
</dbReference>
<dbReference type="PANTHER" id="PTHR10182:SF3">
    <property type="entry name" value="PROTEIN MO25"/>
    <property type="match status" value="1"/>
</dbReference>
<dbReference type="AlphaFoldDB" id="A0AAN7QIN4"/>